<feature type="region of interest" description="Disordered" evidence="1">
    <location>
        <begin position="22"/>
        <end position="47"/>
    </location>
</feature>
<reference evidence="2" key="1">
    <citation type="submission" date="2019-02" db="EMBL/GenBank/DDBJ databases">
        <title>Halonotius sp. a new haloarchaeum isolated from saline soil.</title>
        <authorList>
            <person name="Duran-Viseras A."/>
            <person name="Sanchez-Porro C."/>
            <person name="Ventosa A."/>
        </authorList>
    </citation>
    <scope>NUCLEOTIDE SEQUENCE</scope>
    <source>
        <strain evidence="2">F15B</strain>
    </source>
</reference>
<name>A0A8J8P624_9EURY</name>
<comment type="caution">
    <text evidence="2">The sequence shown here is derived from an EMBL/GenBank/DDBJ whole genome shotgun (WGS) entry which is preliminary data.</text>
</comment>
<gene>
    <name evidence="2" type="ORF">EGH24_12230</name>
</gene>
<dbReference type="AlphaFoldDB" id="A0A8J8P624"/>
<evidence type="ECO:0000256" key="1">
    <source>
        <dbReference type="SAM" id="MobiDB-lite"/>
    </source>
</evidence>
<sequence>MSSLDALQARIEVLEAETTQLKEANEELTERVDELETENEQLRDRLDSTEATLTTIPDISIDTTQKEPVKTLMIEDIPVGRKISGAVSEWAFENELKPALKTDLEASDPKVSSNSSPTPSELTPIEQLTRAEDLSELTNSVTTQRAVALFEHLSKWGQKTPKGYCLRAKDNPLALLQADQNESLCWKQYYRACEAVESLSNGAVTFVDSDRHGKMLVLHEHSEVYDRLQGSLTASSVQAEG</sequence>
<feature type="compositionally biased region" description="Polar residues" evidence="1">
    <location>
        <begin position="110"/>
        <end position="121"/>
    </location>
</feature>
<dbReference type="EMBL" id="RKLU01000006">
    <property type="protein sequence ID" value="TQQ79154.1"/>
    <property type="molecule type" value="Genomic_DNA"/>
</dbReference>
<organism evidence="2 3">
    <name type="scientific">Halonotius terrestris</name>
    <dbReference type="NCBI Taxonomy" id="2487750"/>
    <lineage>
        <taxon>Archaea</taxon>
        <taxon>Methanobacteriati</taxon>
        <taxon>Methanobacteriota</taxon>
        <taxon>Stenosarchaea group</taxon>
        <taxon>Halobacteria</taxon>
        <taxon>Halobacteriales</taxon>
        <taxon>Haloferacaceae</taxon>
        <taxon>Halonotius</taxon>
    </lineage>
</organism>
<protein>
    <submittedName>
        <fullName evidence="2">Uncharacterized protein</fullName>
    </submittedName>
</protein>
<dbReference type="RefSeq" id="WP_142980423.1">
    <property type="nucleotide sequence ID" value="NZ_RKLU01000006.1"/>
</dbReference>
<dbReference type="OrthoDB" id="214356at2157"/>
<feature type="compositionally biased region" description="Basic and acidic residues" evidence="1">
    <location>
        <begin position="23"/>
        <end position="47"/>
    </location>
</feature>
<accession>A0A8J8P624</accession>
<dbReference type="Proteomes" id="UP000705823">
    <property type="component" value="Unassembled WGS sequence"/>
</dbReference>
<evidence type="ECO:0000313" key="3">
    <source>
        <dbReference type="Proteomes" id="UP000705823"/>
    </source>
</evidence>
<keyword evidence="3" id="KW-1185">Reference proteome</keyword>
<evidence type="ECO:0000313" key="2">
    <source>
        <dbReference type="EMBL" id="TQQ79154.1"/>
    </source>
</evidence>
<proteinExistence type="predicted"/>
<feature type="region of interest" description="Disordered" evidence="1">
    <location>
        <begin position="104"/>
        <end position="123"/>
    </location>
</feature>